<protein>
    <submittedName>
        <fullName evidence="1">Probable lipoprotein</fullName>
    </submittedName>
</protein>
<dbReference type="PROSITE" id="PS51257">
    <property type="entry name" value="PROKAR_LIPOPROTEIN"/>
    <property type="match status" value="1"/>
</dbReference>
<accession>E0SC20</accession>
<dbReference type="Proteomes" id="UP000006859">
    <property type="component" value="Chromosome"/>
</dbReference>
<keyword evidence="2" id="KW-1185">Reference proteome</keyword>
<proteinExistence type="predicted"/>
<dbReference type="InterPro" id="IPR021747">
    <property type="entry name" value="DUF3313"/>
</dbReference>
<organism evidence="1 2">
    <name type="scientific">Dickeya dadantii (strain 3937)</name>
    <name type="common">Erwinia chrysanthemi (strain 3937)</name>
    <dbReference type="NCBI Taxonomy" id="198628"/>
    <lineage>
        <taxon>Bacteria</taxon>
        <taxon>Pseudomonadati</taxon>
        <taxon>Pseudomonadota</taxon>
        <taxon>Gammaproteobacteria</taxon>
        <taxon>Enterobacterales</taxon>
        <taxon>Pectobacteriaceae</taxon>
        <taxon>Dickeya</taxon>
    </lineage>
</organism>
<sequence>MLRHSTISSLSQDTSNERAAQPAIVTLAIFLAGCSGSQQPLRYTGIGSSAQLTPNSGDASDRIPFKYAAPVDWKKYNSIIIEPVVVYSGSDNQFGDLSASDRQQLAAYMQTKFEEALRPRFRQATASAPDALRLKLTLTGAETTTQVVGTFTKFDLAGGPYNIVQSIRGKEGMFSGSVSYAVEIYDSTSNRLLHAYVAKQYPNAMNVSATIGSLSAAEVGIDKGADELAGILK</sequence>
<name>E0SC20_DICD3</name>
<dbReference type="AlphaFoldDB" id="E0SC20"/>
<dbReference type="STRING" id="198628.Dda3937_00082"/>
<keyword evidence="1" id="KW-0449">Lipoprotein</keyword>
<evidence type="ECO:0000313" key="2">
    <source>
        <dbReference type="Proteomes" id="UP000006859"/>
    </source>
</evidence>
<dbReference type="eggNOG" id="ENOG502ZCGM">
    <property type="taxonomic scope" value="Bacteria"/>
</dbReference>
<dbReference type="HOGENOM" id="CLU_108474_0_0_6"/>
<gene>
    <name evidence="1" type="ordered locus">Dda3937_00082</name>
</gene>
<dbReference type="Pfam" id="PF11769">
    <property type="entry name" value="DUF3313"/>
    <property type="match status" value="1"/>
</dbReference>
<dbReference type="KEGG" id="ddd:Dda3937_00082"/>
<reference evidence="1 2" key="1">
    <citation type="journal article" date="2011" name="J. Bacteriol.">
        <title>Genome sequence of the plant-pathogenic bacterium Dickeya dadantii 3937.</title>
        <authorList>
            <person name="Glasner J.D."/>
            <person name="Yang C.H."/>
            <person name="Reverchon S."/>
            <person name="Hugouvieux-Cotte-Pattat N."/>
            <person name="Condemine G."/>
            <person name="Bohin J.P."/>
            <person name="Van Gijsegem F."/>
            <person name="Yang S."/>
            <person name="Franza T."/>
            <person name="Expert D."/>
            <person name="Plunkett G. III"/>
            <person name="San Francisco M.J."/>
            <person name="Charkowski A.O."/>
            <person name="Py B."/>
            <person name="Bell K."/>
            <person name="Rauscher L."/>
            <person name="Rodriguez-Palenzuela P."/>
            <person name="Toussaint A."/>
            <person name="Holeva M.C."/>
            <person name="He S.Y."/>
            <person name="Douet V."/>
            <person name="Boccara M."/>
            <person name="Blanco C."/>
            <person name="Toth I."/>
            <person name="Anderson B.D."/>
            <person name="Biehl B.S."/>
            <person name="Mau B."/>
            <person name="Flynn S.M."/>
            <person name="Barras F."/>
            <person name="Lindeberg M."/>
            <person name="Birch P.R."/>
            <person name="Tsuyumu S."/>
            <person name="Shi X."/>
            <person name="Hibbing M."/>
            <person name="Yap M.N."/>
            <person name="Carpentier M."/>
            <person name="Dassa E."/>
            <person name="Umehara M."/>
            <person name="Kim J.F."/>
            <person name="Rusch M."/>
            <person name="Soni P."/>
            <person name="Mayhew G.F."/>
            <person name="Fouts D.E."/>
            <person name="Gill S.R."/>
            <person name="Blattner F.R."/>
            <person name="Keen N.T."/>
            <person name="Perna N.T."/>
        </authorList>
    </citation>
    <scope>NUCLEOTIDE SEQUENCE [LARGE SCALE GENOMIC DNA]</scope>
    <source>
        <strain evidence="1 2">3937</strain>
    </source>
</reference>
<dbReference type="EMBL" id="CP002038">
    <property type="protein sequence ID" value="ADM98488.1"/>
    <property type="molecule type" value="Genomic_DNA"/>
</dbReference>
<evidence type="ECO:0000313" key="1">
    <source>
        <dbReference type="EMBL" id="ADM98488.1"/>
    </source>
</evidence>